<dbReference type="EMBL" id="LMCB01000152">
    <property type="protein sequence ID" value="KZL05440.1"/>
    <property type="molecule type" value="Genomic_DNA"/>
</dbReference>
<dbReference type="SUPFAM" id="SSF51556">
    <property type="entry name" value="Metallo-dependent hydrolases"/>
    <property type="match status" value="1"/>
</dbReference>
<keyword evidence="11" id="KW-1185">Reference proteome</keyword>
<protein>
    <submittedName>
        <fullName evidence="10">N-acetylglucosamine-6-phosphate deacetylase</fullName>
        <ecNumber evidence="10">3.5.1.25</ecNumber>
    </submittedName>
</protein>
<dbReference type="PIRSF" id="PIRSF038994">
    <property type="entry name" value="NagA"/>
    <property type="match status" value="1"/>
</dbReference>
<evidence type="ECO:0000256" key="4">
    <source>
        <dbReference type="ARBA" id="ARBA00023277"/>
    </source>
</evidence>
<dbReference type="Pfam" id="PF01979">
    <property type="entry name" value="Amidohydro_1"/>
    <property type="match status" value="1"/>
</dbReference>
<keyword evidence="3 5" id="KW-0378">Hydrolase</keyword>
<feature type="binding site" evidence="8">
    <location>
        <position position="137"/>
    </location>
    <ligand>
        <name>Zn(2+)</name>
        <dbReference type="ChEBI" id="CHEBI:29105"/>
    </ligand>
</feature>
<keyword evidence="2 8" id="KW-0479">Metal-binding</keyword>
<keyword evidence="4 5" id="KW-0119">Carbohydrate metabolism</keyword>
<dbReference type="GO" id="GO:0046872">
    <property type="term" value="F:metal ion binding"/>
    <property type="evidence" value="ECO:0007669"/>
    <property type="project" value="UniProtKB-KW"/>
</dbReference>
<dbReference type="PATRIC" id="fig|989403.3.peg.4783"/>
<name>A0A165T511_9HYPH</name>
<feature type="binding site" evidence="7">
    <location>
        <position position="235"/>
    </location>
    <ligand>
        <name>substrate</name>
    </ligand>
</feature>
<dbReference type="InterPro" id="IPR003764">
    <property type="entry name" value="GlcNAc_6-P_deAcase"/>
</dbReference>
<dbReference type="EC" id="3.5.1.25" evidence="10"/>
<accession>A0A165T511</accession>
<dbReference type="OrthoDB" id="9776488at2"/>
<evidence type="ECO:0000313" key="10">
    <source>
        <dbReference type="EMBL" id="KZL05440.1"/>
    </source>
</evidence>
<dbReference type="GO" id="GO:0006046">
    <property type="term" value="P:N-acetylglucosamine catabolic process"/>
    <property type="evidence" value="ECO:0007669"/>
    <property type="project" value="TreeGrafter"/>
</dbReference>
<feature type="binding site" evidence="7">
    <location>
        <position position="148"/>
    </location>
    <ligand>
        <name>substrate</name>
    </ligand>
</feature>
<evidence type="ECO:0000256" key="3">
    <source>
        <dbReference type="ARBA" id="ARBA00022801"/>
    </source>
</evidence>
<feature type="binding site" evidence="7">
    <location>
        <begin position="227"/>
        <end position="228"/>
    </location>
    <ligand>
        <name>substrate</name>
    </ligand>
</feature>
<organism evidence="10 11">
    <name type="scientific">Pseudovibrio axinellae</name>
    <dbReference type="NCBI Taxonomy" id="989403"/>
    <lineage>
        <taxon>Bacteria</taxon>
        <taxon>Pseudomonadati</taxon>
        <taxon>Pseudomonadota</taxon>
        <taxon>Alphaproteobacteria</taxon>
        <taxon>Hyphomicrobiales</taxon>
        <taxon>Stappiaceae</taxon>
        <taxon>Pseudovibrio</taxon>
    </lineage>
</organism>
<dbReference type="PANTHER" id="PTHR11113">
    <property type="entry name" value="N-ACETYLGLUCOSAMINE-6-PHOSPHATE DEACETYLASE"/>
    <property type="match status" value="1"/>
</dbReference>
<sequence>MSTALGNRTDNSDTWLYPDQVFDGQNLMHGTAVCCVNGKVTALSATDAVPHGALVHKVPGLLTPGFFDIQINGGGGVLYNTSPTPEGLFTIAAAHRQYGTTALLPTVITDAPHVLEEAAEAMKDAFGKQGIQGIHIEGPHISVARKGTHEASWVCQLNPNSLKLVRDLRDRNIPVLMTVAPEGVAKGDIAKLVEMGVVVSIGHTDVGAAQIKPALEEGATLFTHLFNGMSQMANREPGAVGTGINSTAYCSLIVDGHHVADDMLLLAMRARPVKDHMIIISDAMPTVGGPDAFDLYGQNIRLDAGKLVNSEGSLAGAHTTMFDSLAHVVNVLERPTEEALRMTLSNPAKLMGLEQPVARLQGADLSNVLLIANDYKSVSFLSA</sequence>
<dbReference type="InterPro" id="IPR011059">
    <property type="entry name" value="Metal-dep_hydrolase_composite"/>
</dbReference>
<evidence type="ECO:0000256" key="1">
    <source>
        <dbReference type="ARBA" id="ARBA00010716"/>
    </source>
</evidence>
<dbReference type="Proteomes" id="UP000076577">
    <property type="component" value="Unassembled WGS sequence"/>
</dbReference>
<evidence type="ECO:0000256" key="5">
    <source>
        <dbReference type="PIRNR" id="PIRNR038994"/>
    </source>
</evidence>
<feature type="domain" description="Amidohydrolase-related" evidence="9">
    <location>
        <begin position="62"/>
        <end position="357"/>
    </location>
</feature>
<evidence type="ECO:0000259" key="9">
    <source>
        <dbReference type="Pfam" id="PF01979"/>
    </source>
</evidence>
<evidence type="ECO:0000256" key="8">
    <source>
        <dbReference type="PIRSR" id="PIRSR038994-3"/>
    </source>
</evidence>
<comment type="caution">
    <text evidence="10">The sequence shown here is derived from an EMBL/GenBank/DDBJ whole genome shotgun (WGS) entry which is preliminary data.</text>
</comment>
<feature type="active site" description="Proton donor/acceptor" evidence="6">
    <location>
        <position position="282"/>
    </location>
</feature>
<comment type="similarity">
    <text evidence="1 5">Belongs to the metallo-dependent hydrolases superfamily. NagA family.</text>
</comment>
<evidence type="ECO:0000256" key="7">
    <source>
        <dbReference type="PIRSR" id="PIRSR038994-2"/>
    </source>
</evidence>
<evidence type="ECO:0000256" key="6">
    <source>
        <dbReference type="PIRSR" id="PIRSR038994-1"/>
    </source>
</evidence>
<dbReference type="PANTHER" id="PTHR11113:SF14">
    <property type="entry name" value="N-ACETYLGLUCOSAMINE-6-PHOSPHATE DEACETYLASE"/>
    <property type="match status" value="1"/>
</dbReference>
<evidence type="ECO:0000256" key="2">
    <source>
        <dbReference type="ARBA" id="ARBA00022723"/>
    </source>
</evidence>
<dbReference type="InterPro" id="IPR006680">
    <property type="entry name" value="Amidohydro-rel"/>
</dbReference>
<evidence type="ECO:0000313" key="11">
    <source>
        <dbReference type="Proteomes" id="UP000076577"/>
    </source>
</evidence>
<feature type="binding site" evidence="8">
    <location>
        <position position="224"/>
    </location>
    <ligand>
        <name>Zn(2+)</name>
        <dbReference type="ChEBI" id="CHEBI:29105"/>
    </ligand>
</feature>
<comment type="cofactor">
    <cofactor evidence="8">
        <name>a divalent metal cation</name>
        <dbReference type="ChEBI" id="CHEBI:60240"/>
    </cofactor>
    <text evidence="8">Binds 1 divalent metal cation per subunit.</text>
</comment>
<feature type="binding site" evidence="7">
    <location>
        <begin position="314"/>
        <end position="316"/>
    </location>
    <ligand>
        <name>substrate</name>
    </ligand>
</feature>
<dbReference type="AlphaFoldDB" id="A0A165T511"/>
<dbReference type="Gene3D" id="2.30.40.10">
    <property type="entry name" value="Urease, subunit C, domain 1"/>
    <property type="match status" value="1"/>
</dbReference>
<dbReference type="RefSeq" id="WP_068010619.1">
    <property type="nucleotide sequence ID" value="NZ_FOFM01000001.1"/>
</dbReference>
<dbReference type="Gene3D" id="3.20.20.140">
    <property type="entry name" value="Metal-dependent hydrolases"/>
    <property type="match status" value="1"/>
</dbReference>
<dbReference type="InterPro" id="IPR032466">
    <property type="entry name" value="Metal_Hydrolase"/>
</dbReference>
<dbReference type="GO" id="GO:0008448">
    <property type="term" value="F:N-acetylglucosamine-6-phosphate deacetylase activity"/>
    <property type="evidence" value="ECO:0007669"/>
    <property type="project" value="UniProtKB-EC"/>
</dbReference>
<reference evidence="10 11" key="1">
    <citation type="journal article" date="2016" name="Front. Microbiol.">
        <title>Comparative Genomic Analysis Reveals a Diverse Repertoire of Genes Involved in Prokaryote-Eukaryote Interactions within the Pseudovibrio Genus.</title>
        <authorList>
            <person name="Romano S."/>
            <person name="Fernandez-Guerra A."/>
            <person name="Reen F.J."/>
            <person name="Glockner F.O."/>
            <person name="Crowley S.P."/>
            <person name="O'Sullivan O."/>
            <person name="Cotter P.D."/>
            <person name="Adams C."/>
            <person name="Dobson A.D."/>
            <person name="O'Gara F."/>
        </authorList>
    </citation>
    <scope>NUCLEOTIDE SEQUENCE [LARGE SCALE GENOMIC DNA]</scope>
    <source>
        <strain evidence="10 11">Ad2</strain>
    </source>
</reference>
<dbReference type="STRING" id="989403.SAMN05421798_101892"/>
<feature type="binding site" evidence="8">
    <location>
        <position position="203"/>
    </location>
    <ligand>
        <name>Zn(2+)</name>
        <dbReference type="ChEBI" id="CHEBI:29105"/>
    </ligand>
</feature>
<feature type="binding site" evidence="7">
    <location>
        <position position="258"/>
    </location>
    <ligand>
        <name>substrate</name>
    </ligand>
</feature>
<gene>
    <name evidence="10" type="primary">nagA</name>
    <name evidence="10" type="ORF">PsAD2_04365</name>
</gene>
<proteinExistence type="inferred from homology"/>